<dbReference type="CDD" id="cd04905">
    <property type="entry name" value="ACT_CM-PDT"/>
    <property type="match status" value="1"/>
</dbReference>
<evidence type="ECO:0000256" key="6">
    <source>
        <dbReference type="ARBA" id="ARBA00023239"/>
    </source>
</evidence>
<dbReference type="GO" id="GO:0005737">
    <property type="term" value="C:cytoplasm"/>
    <property type="evidence" value="ECO:0007669"/>
    <property type="project" value="TreeGrafter"/>
</dbReference>
<dbReference type="GO" id="GO:0009094">
    <property type="term" value="P:L-phenylalanine biosynthetic process"/>
    <property type="evidence" value="ECO:0007669"/>
    <property type="project" value="UniProtKB-UniPathway"/>
</dbReference>
<dbReference type="SUPFAM" id="SSF55021">
    <property type="entry name" value="ACT-like"/>
    <property type="match status" value="1"/>
</dbReference>
<comment type="catalytic activity">
    <reaction evidence="7">
        <text>prephenate + H(+) = 3-phenylpyruvate + CO2 + H2O</text>
        <dbReference type="Rhea" id="RHEA:21648"/>
        <dbReference type="ChEBI" id="CHEBI:15377"/>
        <dbReference type="ChEBI" id="CHEBI:15378"/>
        <dbReference type="ChEBI" id="CHEBI:16526"/>
        <dbReference type="ChEBI" id="CHEBI:18005"/>
        <dbReference type="ChEBI" id="CHEBI:29934"/>
        <dbReference type="EC" id="4.2.1.51"/>
    </reaction>
</comment>
<dbReference type="PROSITE" id="PS51671">
    <property type="entry name" value="ACT"/>
    <property type="match status" value="1"/>
</dbReference>
<dbReference type="CDD" id="cd13630">
    <property type="entry name" value="PBP2_PDT_1"/>
    <property type="match status" value="1"/>
</dbReference>
<dbReference type="PANTHER" id="PTHR21022:SF19">
    <property type="entry name" value="PREPHENATE DEHYDRATASE-RELATED"/>
    <property type="match status" value="1"/>
</dbReference>
<feature type="domain" description="Prephenate dehydratase" evidence="9">
    <location>
        <begin position="18"/>
        <end position="197"/>
    </location>
</feature>
<dbReference type="NCBIfam" id="NF008865">
    <property type="entry name" value="PRK11898.1"/>
    <property type="match status" value="1"/>
</dbReference>
<dbReference type="PIRSF" id="PIRSF001500">
    <property type="entry name" value="Chor_mut_pdt_Ppr"/>
    <property type="match status" value="1"/>
</dbReference>
<protein>
    <recommendedName>
        <fullName evidence="2">prephenate dehydratase</fullName>
        <ecNumber evidence="2">4.2.1.51</ecNumber>
    </recommendedName>
</protein>
<evidence type="ECO:0000313" key="12">
    <source>
        <dbReference type="Proteomes" id="UP000449092"/>
    </source>
</evidence>
<dbReference type="PROSITE" id="PS51171">
    <property type="entry name" value="PREPHENATE_DEHYDR_3"/>
    <property type="match status" value="1"/>
</dbReference>
<dbReference type="GO" id="GO:0004664">
    <property type="term" value="F:prephenate dehydratase activity"/>
    <property type="evidence" value="ECO:0007669"/>
    <property type="project" value="UniProtKB-EC"/>
</dbReference>
<keyword evidence="3" id="KW-0028">Amino-acid biosynthesis</keyword>
<dbReference type="EC" id="4.2.1.51" evidence="2"/>
<feature type="site" description="Essential for prephenate dehydratase activity" evidence="8">
    <location>
        <position position="190"/>
    </location>
</feature>
<dbReference type="Pfam" id="PF00800">
    <property type="entry name" value="PDT"/>
    <property type="match status" value="1"/>
</dbReference>
<evidence type="ECO:0000256" key="3">
    <source>
        <dbReference type="ARBA" id="ARBA00022605"/>
    </source>
</evidence>
<proteinExistence type="predicted"/>
<evidence type="ECO:0000256" key="4">
    <source>
        <dbReference type="ARBA" id="ARBA00023141"/>
    </source>
</evidence>
<reference evidence="11 12" key="1">
    <citation type="submission" date="2019-09" db="EMBL/GenBank/DDBJ databases">
        <title>Characterisation of the sponge microbiome using genome-centric metagenomics.</title>
        <authorList>
            <person name="Engelberts J.P."/>
            <person name="Robbins S.J."/>
            <person name="De Goeij J.M."/>
            <person name="Aranda M."/>
            <person name="Bell S.C."/>
            <person name="Webster N.S."/>
        </authorList>
    </citation>
    <scope>NUCLEOTIDE SEQUENCE [LARGE SCALE GENOMIC DNA]</scope>
    <source>
        <strain evidence="11">SB0662_bin_43</strain>
    </source>
</reference>
<name>A0A845DBF3_9BACT</name>
<evidence type="ECO:0000256" key="5">
    <source>
        <dbReference type="ARBA" id="ARBA00023222"/>
    </source>
</evidence>
<feature type="domain" description="ACT" evidence="10">
    <location>
        <begin position="210"/>
        <end position="287"/>
    </location>
</feature>
<dbReference type="InterPro" id="IPR001086">
    <property type="entry name" value="Preph_deHydtase"/>
</dbReference>
<gene>
    <name evidence="11" type="primary">pheA</name>
    <name evidence="11" type="ORF">F4X82_02595</name>
</gene>
<evidence type="ECO:0000256" key="1">
    <source>
        <dbReference type="ARBA" id="ARBA00004741"/>
    </source>
</evidence>
<evidence type="ECO:0000313" key="11">
    <source>
        <dbReference type="EMBL" id="MYE38378.1"/>
    </source>
</evidence>
<keyword evidence="5" id="KW-0584">Phenylalanine biosynthesis</keyword>
<evidence type="ECO:0000256" key="2">
    <source>
        <dbReference type="ARBA" id="ARBA00013147"/>
    </source>
</evidence>
<dbReference type="InterPro" id="IPR008242">
    <property type="entry name" value="Chor_mutase/pphenate_deHydtase"/>
</dbReference>
<evidence type="ECO:0000256" key="8">
    <source>
        <dbReference type="PIRSR" id="PIRSR001500-2"/>
    </source>
</evidence>
<dbReference type="AlphaFoldDB" id="A0A845DBF3"/>
<dbReference type="Gene3D" id="3.40.190.10">
    <property type="entry name" value="Periplasmic binding protein-like II"/>
    <property type="match status" value="2"/>
</dbReference>
<dbReference type="SUPFAM" id="SSF53850">
    <property type="entry name" value="Periplasmic binding protein-like II"/>
    <property type="match status" value="1"/>
</dbReference>
<dbReference type="Proteomes" id="UP000449092">
    <property type="component" value="Unassembled WGS sequence"/>
</dbReference>
<keyword evidence="6 11" id="KW-0456">Lyase</keyword>
<accession>A0A845DBF3</accession>
<evidence type="ECO:0000256" key="7">
    <source>
        <dbReference type="ARBA" id="ARBA00047848"/>
    </source>
</evidence>
<dbReference type="Gene3D" id="3.30.70.260">
    <property type="match status" value="1"/>
</dbReference>
<comment type="caution">
    <text evidence="11">The sequence shown here is derived from an EMBL/GenBank/DDBJ whole genome shotgun (WGS) entry which is preliminary data.</text>
</comment>
<sequence>MRSTNTRKARLMTVEFSRIACLGPQGTFTEEATLRYLQDSDGSELVLCRSIADSIESVIQRDVDAAVVPYQNTIGGLVAETHDVLFQNTGLRIYDELILPIEHCLIAPKSVKDISRIHIVASHPQAFAQCREYLKRRLPNAQRQPTLSTAQAVIIAKDKMIAAIASRRVAEMYDAHIVECGIEDNHNNSTRFVVVRLSADHEPTGNDKTTLIFSTANTPGALIQALQCFVGQGINLLRIESFSLEGDSSVAFFTIDCEGHRTDLQVSETLGLLQQQSLSLRIVGSYPRSPHPA</sequence>
<dbReference type="InterPro" id="IPR002912">
    <property type="entry name" value="ACT_dom"/>
</dbReference>
<dbReference type="InterPro" id="IPR045865">
    <property type="entry name" value="ACT-like_dom_sf"/>
</dbReference>
<dbReference type="PANTHER" id="PTHR21022">
    <property type="entry name" value="PREPHENATE DEHYDRATASE P PROTEIN"/>
    <property type="match status" value="1"/>
</dbReference>
<evidence type="ECO:0000259" key="10">
    <source>
        <dbReference type="PROSITE" id="PS51671"/>
    </source>
</evidence>
<dbReference type="UniPathway" id="UPA00121">
    <property type="reaction ID" value="UER00345"/>
</dbReference>
<keyword evidence="4" id="KW-0057">Aromatic amino acid biosynthesis</keyword>
<evidence type="ECO:0000259" key="9">
    <source>
        <dbReference type="PROSITE" id="PS51171"/>
    </source>
</evidence>
<comment type="pathway">
    <text evidence="1">Amino-acid biosynthesis; L-phenylalanine biosynthesis; phenylpyruvate from prephenate: step 1/1.</text>
</comment>
<dbReference type="EMBL" id="VXOY01000021">
    <property type="protein sequence ID" value="MYE38378.1"/>
    <property type="molecule type" value="Genomic_DNA"/>
</dbReference>
<organism evidence="11 12">
    <name type="scientific">Candidatus Spechtbacteria bacterium SB0662_bin_43</name>
    <dbReference type="NCBI Taxonomy" id="2604897"/>
    <lineage>
        <taxon>Bacteria</taxon>
        <taxon>Candidatus Spechtiibacteriota</taxon>
    </lineage>
</organism>